<dbReference type="AlphaFoldDB" id="A0A0F8W630"/>
<accession>A0A0F8W630</accession>
<name>A0A0F8W630_9ZZZZ</name>
<sequence>ASAAFGGGATDEWRHIGGEFNAIYDDGTLNSWTYHLATDHFLNQIG</sequence>
<dbReference type="EMBL" id="LAZR01067202">
    <property type="protein sequence ID" value="KKK52073.1"/>
    <property type="molecule type" value="Genomic_DNA"/>
</dbReference>
<gene>
    <name evidence="1" type="ORF">LCGC14_3108590</name>
</gene>
<proteinExistence type="predicted"/>
<comment type="caution">
    <text evidence="1">The sequence shown here is derived from an EMBL/GenBank/DDBJ whole genome shotgun (WGS) entry which is preliminary data.</text>
</comment>
<protein>
    <submittedName>
        <fullName evidence="1">Uncharacterized protein</fullName>
    </submittedName>
</protein>
<reference evidence="1" key="1">
    <citation type="journal article" date="2015" name="Nature">
        <title>Complex archaea that bridge the gap between prokaryotes and eukaryotes.</title>
        <authorList>
            <person name="Spang A."/>
            <person name="Saw J.H."/>
            <person name="Jorgensen S.L."/>
            <person name="Zaremba-Niedzwiedzka K."/>
            <person name="Martijn J."/>
            <person name="Lind A.E."/>
            <person name="van Eijk R."/>
            <person name="Schleper C."/>
            <person name="Guy L."/>
            <person name="Ettema T.J."/>
        </authorList>
    </citation>
    <scope>NUCLEOTIDE SEQUENCE</scope>
</reference>
<feature type="non-terminal residue" evidence="1">
    <location>
        <position position="1"/>
    </location>
</feature>
<evidence type="ECO:0000313" key="1">
    <source>
        <dbReference type="EMBL" id="KKK52073.1"/>
    </source>
</evidence>
<organism evidence="1">
    <name type="scientific">marine sediment metagenome</name>
    <dbReference type="NCBI Taxonomy" id="412755"/>
    <lineage>
        <taxon>unclassified sequences</taxon>
        <taxon>metagenomes</taxon>
        <taxon>ecological metagenomes</taxon>
    </lineage>
</organism>